<feature type="compositionally biased region" description="Gly residues" evidence="4">
    <location>
        <begin position="1646"/>
        <end position="1658"/>
    </location>
</feature>
<evidence type="ECO:0000256" key="1">
    <source>
        <dbReference type="ARBA" id="ARBA00004123"/>
    </source>
</evidence>
<feature type="compositionally biased region" description="Low complexity" evidence="4">
    <location>
        <begin position="547"/>
        <end position="559"/>
    </location>
</feature>
<comment type="subcellular location">
    <subcellularLocation>
        <location evidence="1">Nucleus</location>
    </subcellularLocation>
</comment>
<dbReference type="InterPro" id="IPR022581">
    <property type="entry name" value="Spt5_N"/>
</dbReference>
<feature type="compositionally biased region" description="Polar residues" evidence="4">
    <location>
        <begin position="1443"/>
        <end position="1455"/>
    </location>
</feature>
<feature type="compositionally biased region" description="Basic and acidic residues" evidence="4">
    <location>
        <begin position="1211"/>
        <end position="1222"/>
    </location>
</feature>
<feature type="compositionally biased region" description="Basic residues" evidence="4">
    <location>
        <begin position="1414"/>
        <end position="1425"/>
    </location>
</feature>
<keyword evidence="7" id="KW-1185">Reference proteome</keyword>
<feature type="compositionally biased region" description="Polar residues" evidence="4">
    <location>
        <begin position="887"/>
        <end position="896"/>
    </location>
</feature>
<dbReference type="InterPro" id="IPR039385">
    <property type="entry name" value="NGN_Euk"/>
</dbReference>
<dbReference type="CDD" id="cd06084">
    <property type="entry name" value="KOW_Spt5_4"/>
    <property type="match status" value="1"/>
</dbReference>
<dbReference type="PANTHER" id="PTHR11125:SF8">
    <property type="entry name" value="PROTEIN RNA-DIRECTED DNA METHYLATION 3"/>
    <property type="match status" value="1"/>
</dbReference>
<feature type="compositionally biased region" description="Low complexity" evidence="4">
    <location>
        <begin position="1473"/>
        <end position="1482"/>
    </location>
</feature>
<dbReference type="InterPro" id="IPR036735">
    <property type="entry name" value="NGN_dom_sf"/>
</dbReference>
<dbReference type="FunFam" id="2.30.30.30:FF:000053">
    <property type="entry name" value="Protein RNA-directed DNA methylation 3"/>
    <property type="match status" value="1"/>
</dbReference>
<dbReference type="InterPro" id="IPR005824">
    <property type="entry name" value="KOW"/>
</dbReference>
<dbReference type="Pfam" id="PF23290">
    <property type="entry name" value="KOW5_SPT5"/>
    <property type="match status" value="1"/>
</dbReference>
<feature type="domain" description="KOW" evidence="5">
    <location>
        <begin position="234"/>
        <end position="261"/>
    </location>
</feature>
<dbReference type="SMART" id="SM00739">
    <property type="entry name" value="KOW"/>
    <property type="match status" value="3"/>
</dbReference>
<feature type="compositionally biased region" description="Polar residues" evidence="4">
    <location>
        <begin position="1530"/>
        <end position="1555"/>
    </location>
</feature>
<dbReference type="Pfam" id="PF03439">
    <property type="entry name" value="Spt5-NGN"/>
    <property type="match status" value="1"/>
</dbReference>
<dbReference type="Pfam" id="PF23042">
    <property type="entry name" value="KOW1_SPT5"/>
    <property type="match status" value="1"/>
</dbReference>
<feature type="compositionally biased region" description="Low complexity" evidence="4">
    <location>
        <begin position="1706"/>
        <end position="1717"/>
    </location>
</feature>
<gene>
    <name evidence="6" type="ORF">NE237_005035</name>
</gene>
<dbReference type="Pfam" id="PF23037">
    <property type="entry name" value="KOWx_SPT5"/>
    <property type="match status" value="1"/>
</dbReference>
<dbReference type="Pfam" id="PF23291">
    <property type="entry name" value="KOW4_SPT5"/>
    <property type="match status" value="1"/>
</dbReference>
<dbReference type="Gene3D" id="2.30.30.30">
    <property type="match status" value="1"/>
</dbReference>
<protein>
    <recommendedName>
        <fullName evidence="5">KOW domain-containing protein</fullName>
    </recommendedName>
</protein>
<feature type="region of interest" description="Disordered" evidence="4">
    <location>
        <begin position="531"/>
        <end position="580"/>
    </location>
</feature>
<proteinExistence type="inferred from homology"/>
<dbReference type="Gene3D" id="3.30.70.940">
    <property type="entry name" value="NusG, N-terminal domain"/>
    <property type="match status" value="1"/>
</dbReference>
<comment type="similarity">
    <text evidence="2">Belongs to the SPT5 family.</text>
</comment>
<feature type="compositionally biased region" description="Basic and acidic residues" evidence="4">
    <location>
        <begin position="868"/>
        <end position="879"/>
    </location>
</feature>
<dbReference type="GO" id="GO:0006357">
    <property type="term" value="P:regulation of transcription by RNA polymerase II"/>
    <property type="evidence" value="ECO:0007669"/>
    <property type="project" value="InterPro"/>
</dbReference>
<evidence type="ECO:0000313" key="6">
    <source>
        <dbReference type="EMBL" id="KAJ4971936.1"/>
    </source>
</evidence>
<dbReference type="GO" id="GO:0032044">
    <property type="term" value="C:DSIF complex"/>
    <property type="evidence" value="ECO:0007669"/>
    <property type="project" value="TreeGrafter"/>
</dbReference>
<dbReference type="InterPro" id="IPR008991">
    <property type="entry name" value="Translation_prot_SH3-like_sf"/>
</dbReference>
<feature type="domain" description="KOW" evidence="5">
    <location>
        <begin position="587"/>
        <end position="614"/>
    </location>
</feature>
<evidence type="ECO:0000256" key="2">
    <source>
        <dbReference type="ARBA" id="ARBA00006956"/>
    </source>
</evidence>
<dbReference type="OrthoDB" id="28901at2759"/>
<dbReference type="GO" id="GO:0032784">
    <property type="term" value="P:regulation of DNA-templated transcription elongation"/>
    <property type="evidence" value="ECO:0007669"/>
    <property type="project" value="InterPro"/>
</dbReference>
<dbReference type="Proteomes" id="UP001141806">
    <property type="component" value="Unassembled WGS sequence"/>
</dbReference>
<feature type="compositionally biased region" description="Basic and acidic residues" evidence="4">
    <location>
        <begin position="1264"/>
        <end position="1297"/>
    </location>
</feature>
<feature type="compositionally biased region" description="Polar residues" evidence="4">
    <location>
        <begin position="1723"/>
        <end position="1733"/>
    </location>
</feature>
<feature type="compositionally biased region" description="Gly residues" evidence="4">
    <location>
        <begin position="1462"/>
        <end position="1472"/>
    </location>
</feature>
<keyword evidence="3" id="KW-0539">Nucleus</keyword>
<feature type="compositionally biased region" description="Polar residues" evidence="4">
    <location>
        <begin position="1506"/>
        <end position="1520"/>
    </location>
</feature>
<dbReference type="InterPro" id="IPR005100">
    <property type="entry name" value="NGN-domain"/>
</dbReference>
<feature type="compositionally biased region" description="Polar residues" evidence="4">
    <location>
        <begin position="993"/>
        <end position="1004"/>
    </location>
</feature>
<evidence type="ECO:0000256" key="4">
    <source>
        <dbReference type="SAM" id="MobiDB-lite"/>
    </source>
</evidence>
<comment type="caution">
    <text evidence="6">The sequence shown here is derived from an EMBL/GenBank/DDBJ whole genome shotgun (WGS) entry which is preliminary data.</text>
</comment>
<dbReference type="GO" id="GO:0003729">
    <property type="term" value="F:mRNA binding"/>
    <property type="evidence" value="ECO:0007669"/>
    <property type="project" value="TreeGrafter"/>
</dbReference>
<feature type="compositionally biased region" description="Basic and acidic residues" evidence="4">
    <location>
        <begin position="381"/>
        <end position="393"/>
    </location>
</feature>
<dbReference type="CDD" id="cd06081">
    <property type="entry name" value="KOW_Spt5_1"/>
    <property type="match status" value="1"/>
</dbReference>
<dbReference type="InterPro" id="IPR041973">
    <property type="entry name" value="KOW_Spt5_1"/>
</dbReference>
<feature type="compositionally biased region" description="Basic and acidic residues" evidence="4">
    <location>
        <begin position="971"/>
        <end position="987"/>
    </location>
</feature>
<feature type="domain" description="KOW" evidence="5">
    <location>
        <begin position="472"/>
        <end position="499"/>
    </location>
</feature>
<organism evidence="6 7">
    <name type="scientific">Protea cynaroides</name>
    <dbReference type="NCBI Taxonomy" id="273540"/>
    <lineage>
        <taxon>Eukaryota</taxon>
        <taxon>Viridiplantae</taxon>
        <taxon>Streptophyta</taxon>
        <taxon>Embryophyta</taxon>
        <taxon>Tracheophyta</taxon>
        <taxon>Spermatophyta</taxon>
        <taxon>Magnoliopsida</taxon>
        <taxon>Proteales</taxon>
        <taxon>Proteaceae</taxon>
        <taxon>Protea</taxon>
    </lineage>
</organism>
<feature type="compositionally biased region" description="Basic and acidic residues" evidence="4">
    <location>
        <begin position="1016"/>
        <end position="1027"/>
    </location>
</feature>
<evidence type="ECO:0000259" key="5">
    <source>
        <dbReference type="SMART" id="SM00739"/>
    </source>
</evidence>
<evidence type="ECO:0000256" key="3">
    <source>
        <dbReference type="ARBA" id="ARBA00023242"/>
    </source>
</evidence>
<feature type="compositionally biased region" description="Polar residues" evidence="4">
    <location>
        <begin position="914"/>
        <end position="936"/>
    </location>
</feature>
<feature type="compositionally biased region" description="Polar residues" evidence="4">
    <location>
        <begin position="1662"/>
        <end position="1693"/>
    </location>
</feature>
<feature type="compositionally biased region" description="Polar residues" evidence="4">
    <location>
        <begin position="1044"/>
        <end position="1058"/>
    </location>
</feature>
<feature type="compositionally biased region" description="Polar residues" evidence="4">
    <location>
        <begin position="1136"/>
        <end position="1152"/>
    </location>
</feature>
<feature type="region of interest" description="Disordered" evidence="4">
    <location>
        <begin position="1"/>
        <end position="39"/>
    </location>
</feature>
<dbReference type="InterPro" id="IPR039659">
    <property type="entry name" value="SPT5"/>
</dbReference>
<dbReference type="InterPro" id="IPR041978">
    <property type="entry name" value="KOW_Spt5_5"/>
</dbReference>
<dbReference type="InterPro" id="IPR041977">
    <property type="entry name" value="KOW_Spt5_4"/>
</dbReference>
<sequence>MAVKGKQVKGKQLAGKGTSGKRKHDDTDKSGGRKRKNPAVLQFFDVAADVDEKEVQSEDDEFDDDDFLDEIDTELKDKNKAGKSHHLPFIPKEEELSDEELAELLEERYRPGSRHVVYAKDDYEAKSSLAGNGLMPSNEDPSILRVKCMVGRERYSVFCLMQKFVELQSLGTKLQTISAFALEHAKGYIFVEAYREVDVIEACKGLCSIYSTRLAPVPRNEVSHLLFTRSKTSEVSVGSWARMKYGKYKGDLTQVVAVNAARKRATVKLIPRIDLQAIAKKLSGGGTVKQTSVPAPRLISTSELEDFRKHILYRHDRESGLSFKIFDGLMLKDGYVYKRVSIESLNCWGVVPSADELQRFEASEEDQSNDTEWLLGLYGEGRRKSSQKSDKGKTNVSKGKSGTVQGSGFELHNLVFFGENDVGVIIGMEESDRFQILKDSEGGVDTVTVELDELRIGSYDIKFAPIDYHMKTISINDAVRVLEGPFKDQQGIIKQIYRDTLFIYDENQLESSYFCTKSQFCEKLKHSKHASEENVDDGPGPSSFQDSLESPKSPLSSPKASPPKKPWVARGNFEDTNSNCRGDRDGMFSIGQTVRIRIGPLKGYLCHVIAIYRSDVTVKLDCQLKVITVKREHLSEVRVKTCGEFFRDPDSNAEFKSQDWSTGLMDGKEAFGESNGWNSSGLSTGRNSWPDLSASGSIKSTFVNPFESAASDSKKDDGDDAWGRNLVSAAVDESMGGWEIAVGSREDQNSAWDKVATKSKGIDVIVDKVGNLGGNTDCWDKATVKDGFVSSKSDGWEKAKFTTEGNTGCSRDAGDRWDAAKLCQPERSGDVIDSWNKGNNVREVEEALRKNSDDLCHEGESDTDDAKEEVSLRTADDIWKGNGGTTGSRTDWNSAPASEGWGRAAGSTVARGDQGSSWSKDSVRSASQSEKWGNSEGNHEREPMGWKKSDALLHEREVGRENHSSGWNFDAIRRDQPTSCDKGKQIDGDYGNSACSQGKSNVENVNLEDSWGKAADSWKGRGDRTGSRTDLNSATTAVGGWGSAASSPTAKGDQGSSWNKDKGWSASQPKKWGSMEENREGGPKGKHSDDLCHKGEVGRENHSGRWNSNAIRGDQPNSWDKRKQIVGNDGDGVSALESQCKSKTDNVNQNSWGKAADSWKEKGDIAGSRTDGKSATGAGGWGNAPESSLTKGDQGSSWNKDKSWSASQSEKWTDMKENHEVEPMGWKKAGDQWPRGECGSGNHMGDWNSDNIRKNQQNSWHKGKGIEESEGEGKVNTDKVNLEDSWGKASETWKAKDGSSGSKTDYWNSTTAGGGWSASQSENRGGSKGGWNRPRAAGADETSVWGVEGGATEDEIDGSKKDQNGSWSKPKSFGGDREFGWNKERVENKDGWGNRDQEDSWDKHKTFDGGRGSGGRRGRGGRRGGRGNFSGGRSYDLNDGGKLNTSKASGGSQFRWNDGSNGSDGGGGGRGGWNNSNVSSGDQHTGWRSGTSDMGGIQESGLGRVNSWNIPKASTENHPSGWQRGESDAGGNQSGWDKSSWNTPKVPAENQSGWSQGFGANEADGHRDQGHSSGATRGGFVYRGRGRGNQSSGWGRGRGSCEEGSFRRNRNTNDSEGGWGSSSGADSWSQGGGHGNRGRGRREQSGGRGRGQGFGGEGSFNWSQNNSDGQGDFANSWNQGSDAGKGNWQSWSAGNSGRNRDGGGSTSEAGGASSSGKGKNENPWGNATGSWGANSLDKGKDENPWGDAAGSWGAGSGQRKDENQWSNAADSCKGRDDGGGARSGL</sequence>
<feature type="region of interest" description="Disordered" evidence="4">
    <location>
        <begin position="381"/>
        <end position="401"/>
    </location>
</feature>
<dbReference type="SUPFAM" id="SSF50104">
    <property type="entry name" value="Translation proteins SH3-like domain"/>
    <property type="match status" value="1"/>
</dbReference>
<feature type="compositionally biased region" description="Polar residues" evidence="4">
    <location>
        <begin position="1299"/>
        <end position="1324"/>
    </location>
</feature>
<feature type="compositionally biased region" description="Basic and acidic residues" evidence="4">
    <location>
        <begin position="1073"/>
        <end position="1103"/>
    </location>
</feature>
<evidence type="ECO:0000313" key="7">
    <source>
        <dbReference type="Proteomes" id="UP001141806"/>
    </source>
</evidence>
<dbReference type="GO" id="GO:0006368">
    <property type="term" value="P:transcription elongation by RNA polymerase II"/>
    <property type="evidence" value="ECO:0007669"/>
    <property type="project" value="TreeGrafter"/>
</dbReference>
<dbReference type="InterPro" id="IPR057936">
    <property type="entry name" value="KOWx_Spt5"/>
</dbReference>
<feature type="compositionally biased region" description="Basic and acidic residues" evidence="4">
    <location>
        <begin position="1374"/>
        <end position="1408"/>
    </location>
</feature>
<feature type="compositionally biased region" description="Polar residues" evidence="4">
    <location>
        <begin position="1104"/>
        <end position="1118"/>
    </location>
</feature>
<feature type="compositionally biased region" description="Polar residues" evidence="4">
    <location>
        <begin position="1248"/>
        <end position="1260"/>
    </location>
</feature>
<dbReference type="EMBL" id="JAMYWD010000005">
    <property type="protein sequence ID" value="KAJ4971936.1"/>
    <property type="molecule type" value="Genomic_DNA"/>
</dbReference>
<feature type="region of interest" description="Disordered" evidence="4">
    <location>
        <begin position="852"/>
        <end position="1785"/>
    </location>
</feature>
<feature type="compositionally biased region" description="Basic and acidic residues" evidence="4">
    <location>
        <begin position="937"/>
        <end position="963"/>
    </location>
</feature>
<reference evidence="6" key="1">
    <citation type="journal article" date="2023" name="Plant J.">
        <title>The genome of the king protea, Protea cynaroides.</title>
        <authorList>
            <person name="Chang J."/>
            <person name="Duong T.A."/>
            <person name="Schoeman C."/>
            <person name="Ma X."/>
            <person name="Roodt D."/>
            <person name="Barker N."/>
            <person name="Li Z."/>
            <person name="Van de Peer Y."/>
            <person name="Mizrachi E."/>
        </authorList>
    </citation>
    <scope>NUCLEOTIDE SEQUENCE</scope>
    <source>
        <tissue evidence="6">Young leaves</tissue>
    </source>
</reference>
<dbReference type="PANTHER" id="PTHR11125">
    <property type="entry name" value="SUPPRESSOR OF TY 5"/>
    <property type="match status" value="1"/>
</dbReference>
<feature type="compositionally biased region" description="Polar residues" evidence="4">
    <location>
        <begin position="1185"/>
        <end position="1210"/>
    </location>
</feature>
<dbReference type="InterPro" id="IPR014722">
    <property type="entry name" value="Rib_uL2_dom2"/>
</dbReference>
<accession>A0A9Q0KK18</accession>
<name>A0A9Q0KK18_9MAGN</name>
<dbReference type="CDD" id="cd09888">
    <property type="entry name" value="NGN_Euk"/>
    <property type="match status" value="1"/>
</dbReference>
<dbReference type="Pfam" id="PF11942">
    <property type="entry name" value="Spt5_N"/>
    <property type="match status" value="1"/>
</dbReference>